<protein>
    <submittedName>
        <fullName evidence="1">IS1 family transposase</fullName>
    </submittedName>
</protein>
<keyword evidence="2" id="KW-1185">Reference proteome</keyword>
<dbReference type="Proteomes" id="UP001300745">
    <property type="component" value="Unassembled WGS sequence"/>
</dbReference>
<comment type="caution">
    <text evidence="1">The sequence shown here is derived from an EMBL/GenBank/DDBJ whole genome shotgun (WGS) entry which is preliminary data.</text>
</comment>
<dbReference type="RefSeq" id="WP_266001303.1">
    <property type="nucleotide sequence ID" value="NZ_JAPJDO010000072.1"/>
</dbReference>
<evidence type="ECO:0000313" key="1">
    <source>
        <dbReference type="EMBL" id="MCX2941357.1"/>
    </source>
</evidence>
<name>A0ABT3SP97_9MYCO</name>
<reference evidence="1 2" key="1">
    <citation type="submission" date="2022-11" db="EMBL/GenBank/DDBJ databases">
        <title>Mycobacterium sp. nov.</title>
        <authorList>
            <person name="Papic B."/>
            <person name="Spicic S."/>
            <person name="Duvnjak S."/>
        </authorList>
    </citation>
    <scope>NUCLEOTIDE SEQUENCE [LARGE SCALE GENOMIC DNA]</scope>
    <source>
        <strain evidence="1 2">CVI_P4</strain>
    </source>
</reference>
<proteinExistence type="predicted"/>
<gene>
    <name evidence="1" type="ORF">ORI27_32230</name>
</gene>
<organism evidence="1 2">
    <name type="scientific">Mycobacterium pinniadriaticum</name>
    <dbReference type="NCBI Taxonomy" id="2994102"/>
    <lineage>
        <taxon>Bacteria</taxon>
        <taxon>Bacillati</taxon>
        <taxon>Actinomycetota</taxon>
        <taxon>Actinomycetes</taxon>
        <taxon>Mycobacteriales</taxon>
        <taxon>Mycobacteriaceae</taxon>
        <taxon>Mycobacterium</taxon>
    </lineage>
</organism>
<dbReference type="EMBL" id="JAPJDO010000072">
    <property type="protein sequence ID" value="MCX2941357.1"/>
    <property type="molecule type" value="Genomic_DNA"/>
</dbReference>
<sequence>MVNRLSTEKRAQIVSCLCEGMSIRGTTRVTGAAKNTITNLLVDLGGACSVYQSQAFYDLPCTNIQCDEIWSFCYAKSKNVPEEHKGEWGYGDVWTWTAICADTKLVPSWLVGERTADDARVFIRDLASRLENRVQLTTDGLKLYVNAVESAFAGDIDYAMLHKLYDQPDLADYERRYSPAVCTGYEIRKINGEPDIAKVSTSYVERQNLTMRMGMRRFTRLTNGFSKKVENLAHAVSLHYMNYNYARPHQTLTQANGGRKTTPAMAAGLENRVWTHLDIASLLD</sequence>
<evidence type="ECO:0000313" key="2">
    <source>
        <dbReference type="Proteomes" id="UP001300745"/>
    </source>
</evidence>
<accession>A0ABT3SP97</accession>